<feature type="region of interest" description="Disordered" evidence="1">
    <location>
        <begin position="223"/>
        <end position="310"/>
    </location>
</feature>
<accession>A0A4U0X428</accession>
<protein>
    <recommendedName>
        <fullName evidence="2">Peroxisome membrane anchor protein Pex14p N-terminal domain-containing protein</fullName>
    </recommendedName>
</protein>
<keyword evidence="4" id="KW-1185">Reference proteome</keyword>
<dbReference type="Gene3D" id="1.10.10.10">
    <property type="entry name" value="Winged helix-like DNA-binding domain superfamily/Winged helix DNA-binding domain"/>
    <property type="match status" value="1"/>
</dbReference>
<sequence length="432" mass="46222">MSDKSPKRSIPSWQRAALPPDAPKQEAGSDASGAEEAAAEPGTTSDETDSADSPPPESSDTQLDMVDAFLADPKVKDEPIDKKRAFLQSKEIPVETIDHVLKPDNNPTTPTFDTTDFRAFKQQQQQQQPPSQPPPQPATTTTTTAPPIITYPEFLLSAHKPSPLVTPTRLLNAAYLAGGLATLVYGASTFLFQPLTDTLTASRHDFAAHSQGKLDELNDRLGKLVSKVPPPPPTGTETKPETEAEDMMANENKTDDSSTSDSDPTELYHRDMGTQTIPLPPTHQPSSDPFIPATSTSDPPPSTRATDPTTYQTTGLTILSTHLSELLTGLTDPQAAANKDRAAEARRLRHCVDGMLYGGSAWSSSQLGLGEERWRVEGGFEGKKQGEGEVGGLEKTVEELKREIRGVKGVLLSARRFPGVGVGGKVGLGLGS</sequence>
<feature type="region of interest" description="Disordered" evidence="1">
    <location>
        <begin position="1"/>
        <end position="81"/>
    </location>
</feature>
<evidence type="ECO:0000313" key="3">
    <source>
        <dbReference type="EMBL" id="TKA69753.1"/>
    </source>
</evidence>
<evidence type="ECO:0000259" key="2">
    <source>
        <dbReference type="Pfam" id="PF04695"/>
    </source>
</evidence>
<feature type="compositionally biased region" description="Low complexity" evidence="1">
    <location>
        <begin position="26"/>
        <end position="45"/>
    </location>
</feature>
<organism evidence="3 4">
    <name type="scientific">Friedmanniomyces simplex</name>
    <dbReference type="NCBI Taxonomy" id="329884"/>
    <lineage>
        <taxon>Eukaryota</taxon>
        <taxon>Fungi</taxon>
        <taxon>Dikarya</taxon>
        <taxon>Ascomycota</taxon>
        <taxon>Pezizomycotina</taxon>
        <taxon>Dothideomycetes</taxon>
        <taxon>Dothideomycetidae</taxon>
        <taxon>Mycosphaerellales</taxon>
        <taxon>Teratosphaeriaceae</taxon>
        <taxon>Friedmanniomyces</taxon>
    </lineage>
</organism>
<dbReference type="InterPro" id="IPR006785">
    <property type="entry name" value="Pex14_N"/>
</dbReference>
<gene>
    <name evidence="3" type="ORF">B0A55_08305</name>
</gene>
<dbReference type="InterPro" id="IPR036388">
    <property type="entry name" value="WH-like_DNA-bd_sf"/>
</dbReference>
<feature type="domain" description="Peroxisome membrane anchor protein Pex14p N-terminal" evidence="2">
    <location>
        <begin position="67"/>
        <end position="102"/>
    </location>
</feature>
<evidence type="ECO:0000313" key="4">
    <source>
        <dbReference type="Proteomes" id="UP000309340"/>
    </source>
</evidence>
<dbReference type="EMBL" id="NAJQ01000434">
    <property type="protein sequence ID" value="TKA69753.1"/>
    <property type="molecule type" value="Genomic_DNA"/>
</dbReference>
<dbReference type="Proteomes" id="UP000309340">
    <property type="component" value="Unassembled WGS sequence"/>
</dbReference>
<proteinExistence type="predicted"/>
<evidence type="ECO:0000256" key="1">
    <source>
        <dbReference type="SAM" id="MobiDB-lite"/>
    </source>
</evidence>
<reference evidence="3 4" key="1">
    <citation type="submission" date="2017-03" db="EMBL/GenBank/DDBJ databases">
        <title>Genomes of endolithic fungi from Antarctica.</title>
        <authorList>
            <person name="Coleine C."/>
            <person name="Masonjones S."/>
            <person name="Stajich J.E."/>
        </authorList>
    </citation>
    <scope>NUCLEOTIDE SEQUENCE [LARGE SCALE GENOMIC DNA]</scope>
    <source>
        <strain evidence="3 4">CCFEE 5184</strain>
    </source>
</reference>
<feature type="region of interest" description="Disordered" evidence="1">
    <location>
        <begin position="120"/>
        <end position="145"/>
    </location>
</feature>
<dbReference type="Pfam" id="PF04695">
    <property type="entry name" value="Pex14_N"/>
    <property type="match status" value="1"/>
</dbReference>
<comment type="caution">
    <text evidence="3">The sequence shown here is derived from an EMBL/GenBank/DDBJ whole genome shotgun (WGS) entry which is preliminary data.</text>
</comment>
<dbReference type="OrthoDB" id="441517at2759"/>
<feature type="compositionally biased region" description="Low complexity" evidence="1">
    <location>
        <begin position="292"/>
        <end position="310"/>
    </location>
</feature>
<name>A0A4U0X428_9PEZI</name>
<dbReference type="AlphaFoldDB" id="A0A4U0X428"/>